<evidence type="ECO:0000313" key="1">
    <source>
        <dbReference type="EMBL" id="KAD2805290.1"/>
    </source>
</evidence>
<dbReference type="Proteomes" id="UP000326396">
    <property type="component" value="Linkage Group LG8"/>
</dbReference>
<dbReference type="EMBL" id="SZYD01000018">
    <property type="protein sequence ID" value="KAD2805290.1"/>
    <property type="molecule type" value="Genomic_DNA"/>
</dbReference>
<evidence type="ECO:0000313" key="2">
    <source>
        <dbReference type="Proteomes" id="UP000326396"/>
    </source>
</evidence>
<proteinExistence type="predicted"/>
<sequence length="109" mass="12224">MGLLVLIEPEIPTTRGIGRKRWAEYWSLPKTPDFFEARLRSVSGQLLELLGATCSWTQAKRSPTLSKYRPNTLSAAASPWYYLAMFVISANNHRNISSSKGSKAGHQQQ</sequence>
<protein>
    <submittedName>
        <fullName evidence="1">Uncharacterized protein</fullName>
    </submittedName>
</protein>
<gene>
    <name evidence="1" type="ORF">E3N88_38667</name>
</gene>
<dbReference type="OrthoDB" id="10404052at2759"/>
<keyword evidence="2" id="KW-1185">Reference proteome</keyword>
<name>A0A5N6LUX1_9ASTR</name>
<reference evidence="1 2" key="1">
    <citation type="submission" date="2019-05" db="EMBL/GenBank/DDBJ databases">
        <title>Mikania micrantha, genome provides insights into the molecular mechanism of rapid growth.</title>
        <authorList>
            <person name="Liu B."/>
        </authorList>
    </citation>
    <scope>NUCLEOTIDE SEQUENCE [LARGE SCALE GENOMIC DNA]</scope>
    <source>
        <strain evidence="1">NLD-2019</strain>
        <tissue evidence="1">Leaf</tissue>
    </source>
</reference>
<organism evidence="1 2">
    <name type="scientific">Mikania micrantha</name>
    <name type="common">bitter vine</name>
    <dbReference type="NCBI Taxonomy" id="192012"/>
    <lineage>
        <taxon>Eukaryota</taxon>
        <taxon>Viridiplantae</taxon>
        <taxon>Streptophyta</taxon>
        <taxon>Embryophyta</taxon>
        <taxon>Tracheophyta</taxon>
        <taxon>Spermatophyta</taxon>
        <taxon>Magnoliopsida</taxon>
        <taxon>eudicotyledons</taxon>
        <taxon>Gunneridae</taxon>
        <taxon>Pentapetalae</taxon>
        <taxon>asterids</taxon>
        <taxon>campanulids</taxon>
        <taxon>Asterales</taxon>
        <taxon>Asteraceae</taxon>
        <taxon>Asteroideae</taxon>
        <taxon>Heliantheae alliance</taxon>
        <taxon>Eupatorieae</taxon>
        <taxon>Mikania</taxon>
    </lineage>
</organism>
<comment type="caution">
    <text evidence="1">The sequence shown here is derived from an EMBL/GenBank/DDBJ whole genome shotgun (WGS) entry which is preliminary data.</text>
</comment>
<dbReference type="AlphaFoldDB" id="A0A5N6LUX1"/>
<accession>A0A5N6LUX1</accession>